<dbReference type="InterPro" id="IPR000184">
    <property type="entry name" value="Bac_surfAg_D15"/>
</dbReference>
<dbReference type="EMBL" id="VWMK01000006">
    <property type="protein sequence ID" value="KAA3766918.1"/>
    <property type="molecule type" value="Genomic_DNA"/>
</dbReference>
<dbReference type="AlphaFoldDB" id="A0A7J4XKX6"/>
<evidence type="ECO:0000313" key="4">
    <source>
        <dbReference type="EMBL" id="KAA3766918.1"/>
    </source>
</evidence>
<gene>
    <name evidence="4" type="ORF">F3F73_08590</name>
</gene>
<dbReference type="RefSeq" id="WP_085930793.1">
    <property type="nucleotide sequence ID" value="NZ_CABKSE010000002.1"/>
</dbReference>
<proteinExistence type="predicted"/>
<organism evidence="4 5">
    <name type="scientific">Bacteroides salyersiae</name>
    <dbReference type="NCBI Taxonomy" id="291644"/>
    <lineage>
        <taxon>Bacteria</taxon>
        <taxon>Pseudomonadati</taxon>
        <taxon>Bacteroidota</taxon>
        <taxon>Bacteroidia</taxon>
        <taxon>Bacteroidales</taxon>
        <taxon>Bacteroidaceae</taxon>
        <taxon>Bacteroides</taxon>
    </lineage>
</organism>
<keyword evidence="2" id="KW-0472">Membrane</keyword>
<comment type="caution">
    <text evidence="4">The sequence shown here is derived from an EMBL/GenBank/DDBJ whole genome shotgun (WGS) entry which is preliminary data.</text>
</comment>
<evidence type="ECO:0000256" key="1">
    <source>
        <dbReference type="ARBA" id="ARBA00004370"/>
    </source>
</evidence>
<name>A0A7J4XKX6_9BACE</name>
<dbReference type="Gene3D" id="2.40.160.50">
    <property type="entry name" value="membrane protein fhac: a member of the omp85/tpsb transporter family"/>
    <property type="match status" value="1"/>
</dbReference>
<sequence>MKRYIISMCMAIIPAIIIFGQEEGITIVKDGKLEVNTVFDPDSLRDGSPSLSKRELRKQRVAQRNLHYNILGGPSYTPDFGVLVGGSALMTFRMNPSDTTQQRSVVPVAIAFMFKGGLNLFSKPQLFFKGDRFRIFGQFSYKNTQENFYGIGYDTNKDYVRSDTTSQYRYSGVQVNPWFLFRLGESNFFAGPQIDINYDKITKPAKYLVDQPDYMAAGGTSHGYSNFSSGLGFLLTYDTRDVPANAYRGVYLDFRGVMYQKFFGSDNEFYRLEIDYRQYKTVGRRKVIAWTAQTKNVFGDVPLNKYALSGTPFDLRGYYMGQYRDKSSHVVMAEYRQMFNTDKTSWVKKMVSHLGFVAWGGCGFMGPNPGRIEGVLPNFGAGIRIEVQPRMNVRLDFGRNLVNKQNLFYFNMTEAF</sequence>
<evidence type="ECO:0000256" key="2">
    <source>
        <dbReference type="ARBA" id="ARBA00023136"/>
    </source>
</evidence>
<protein>
    <submittedName>
        <fullName evidence="4">BamA/TamA family outer membrane protein</fullName>
    </submittedName>
</protein>
<comment type="subcellular location">
    <subcellularLocation>
        <location evidence="1">Membrane</location>
    </subcellularLocation>
</comment>
<reference evidence="4 5" key="1">
    <citation type="journal article" date="2019" name="Nat. Med.">
        <title>A library of human gut bacterial isolates paired with longitudinal multiomics data enables mechanistic microbiome research.</title>
        <authorList>
            <person name="Poyet M."/>
            <person name="Groussin M."/>
            <person name="Gibbons S.M."/>
            <person name="Avila-Pacheco J."/>
            <person name="Jiang X."/>
            <person name="Kearney S.M."/>
            <person name="Perrotta A.R."/>
            <person name="Berdy B."/>
            <person name="Zhao S."/>
            <person name="Lieberman T.D."/>
            <person name="Swanson P.K."/>
            <person name="Smith M."/>
            <person name="Roesemann S."/>
            <person name="Alexander J.E."/>
            <person name="Rich S.A."/>
            <person name="Livny J."/>
            <person name="Vlamakis H."/>
            <person name="Clish C."/>
            <person name="Bullock K."/>
            <person name="Deik A."/>
            <person name="Scott J."/>
            <person name="Pierce K.A."/>
            <person name="Xavier R.J."/>
            <person name="Alm E.J."/>
        </authorList>
    </citation>
    <scope>NUCLEOTIDE SEQUENCE [LARGE SCALE GENOMIC DNA]</scope>
    <source>
        <strain evidence="4 5">BIOML-A10</strain>
    </source>
</reference>
<accession>A0A7J4XKX6</accession>
<evidence type="ECO:0000259" key="3">
    <source>
        <dbReference type="Pfam" id="PF01103"/>
    </source>
</evidence>
<dbReference type="Pfam" id="PF01103">
    <property type="entry name" value="Omp85"/>
    <property type="match status" value="1"/>
</dbReference>
<evidence type="ECO:0000313" key="5">
    <source>
        <dbReference type="Proteomes" id="UP000422221"/>
    </source>
</evidence>
<feature type="domain" description="Bacterial surface antigen (D15)" evidence="3">
    <location>
        <begin position="121"/>
        <end position="416"/>
    </location>
</feature>
<dbReference type="GeneID" id="93117107"/>
<dbReference type="GO" id="GO:0019867">
    <property type="term" value="C:outer membrane"/>
    <property type="evidence" value="ECO:0007669"/>
    <property type="project" value="InterPro"/>
</dbReference>
<dbReference type="Proteomes" id="UP000422221">
    <property type="component" value="Unassembled WGS sequence"/>
</dbReference>